<dbReference type="InterPro" id="IPR024079">
    <property type="entry name" value="MetalloPept_cat_dom_sf"/>
</dbReference>
<protein>
    <recommendedName>
        <fullName evidence="3">Peptidase M10 metallopeptidase domain-containing protein</fullName>
    </recommendedName>
</protein>
<dbReference type="AlphaFoldDB" id="A0A7S2P8G8"/>
<dbReference type="GO" id="GO:0008237">
    <property type="term" value="F:metallopeptidase activity"/>
    <property type="evidence" value="ECO:0007669"/>
    <property type="project" value="InterPro"/>
</dbReference>
<sequence>MSNFSSTAMKWFLTNAFMSILCFSATRVAADDVSHEHHKMPKNIRGKREGEISDEIGFTHPDSISSISCERRLKGGSPSSPVRSWNDAGRNLPFKFRIINNLCDKKGDLDPQWRGYLSAAMDEWNESKSIELVRYKPKNGLCNDSLVMHEGFINVVNGWWPDEKWEGLARWRSQDGFIHSVLIRMNDFYLFNDQRKKSSTDANRRQTLCHELGHALGLNHQDENHFNINSGSCMDYSAKPEGGGNFGPDNLSPNEDDFAVLDELYGTVASDRGNTRKRFRTALKRLRKRKKRNGKINGHRYVAELSEINEGWGNLIEEIKCGDAIHQTFEYEDFDGSVVTTIMTKSHAVV</sequence>
<dbReference type="SUPFAM" id="SSF55486">
    <property type="entry name" value="Metalloproteases ('zincins'), catalytic domain"/>
    <property type="match status" value="1"/>
</dbReference>
<name>A0A7S2P8G8_9STRA</name>
<proteinExistence type="predicted"/>
<organism evidence="2">
    <name type="scientific">Leptocylindrus danicus</name>
    <dbReference type="NCBI Taxonomy" id="163516"/>
    <lineage>
        <taxon>Eukaryota</taxon>
        <taxon>Sar</taxon>
        <taxon>Stramenopiles</taxon>
        <taxon>Ochrophyta</taxon>
        <taxon>Bacillariophyta</taxon>
        <taxon>Coscinodiscophyceae</taxon>
        <taxon>Chaetocerotophycidae</taxon>
        <taxon>Leptocylindrales</taxon>
        <taxon>Leptocylindraceae</taxon>
        <taxon>Leptocylindrus</taxon>
    </lineage>
</organism>
<gene>
    <name evidence="2" type="ORF">LDAN0321_LOCUS11210</name>
</gene>
<evidence type="ECO:0000313" key="2">
    <source>
        <dbReference type="EMBL" id="CAD9584149.1"/>
    </source>
</evidence>
<feature type="chain" id="PRO_5031342915" description="Peptidase M10 metallopeptidase domain-containing protein" evidence="1">
    <location>
        <begin position="31"/>
        <end position="350"/>
    </location>
</feature>
<reference evidence="2" key="1">
    <citation type="submission" date="2021-01" db="EMBL/GenBank/DDBJ databases">
        <authorList>
            <person name="Corre E."/>
            <person name="Pelletier E."/>
            <person name="Niang G."/>
            <person name="Scheremetjew M."/>
            <person name="Finn R."/>
            <person name="Kale V."/>
            <person name="Holt S."/>
            <person name="Cochrane G."/>
            <person name="Meng A."/>
            <person name="Brown T."/>
            <person name="Cohen L."/>
        </authorList>
    </citation>
    <scope>NUCLEOTIDE SEQUENCE</scope>
    <source>
        <strain evidence="2">B650</strain>
    </source>
</reference>
<dbReference type="Gene3D" id="3.40.390.10">
    <property type="entry name" value="Collagenase (Catalytic Domain)"/>
    <property type="match status" value="1"/>
</dbReference>
<keyword evidence="1" id="KW-0732">Signal</keyword>
<evidence type="ECO:0008006" key="3">
    <source>
        <dbReference type="Google" id="ProtNLM"/>
    </source>
</evidence>
<feature type="signal peptide" evidence="1">
    <location>
        <begin position="1"/>
        <end position="30"/>
    </location>
</feature>
<dbReference type="EMBL" id="HBGY01017323">
    <property type="protein sequence ID" value="CAD9584149.1"/>
    <property type="molecule type" value="Transcribed_RNA"/>
</dbReference>
<evidence type="ECO:0000256" key="1">
    <source>
        <dbReference type="SAM" id="SignalP"/>
    </source>
</evidence>
<accession>A0A7S2P8G8</accession>